<dbReference type="eggNOG" id="arCOG04228">
    <property type="taxonomic scope" value="Archaea"/>
</dbReference>
<dbReference type="FunFam" id="3.40.1490.10:FF:000001">
    <property type="entry name" value="Peptidyl-tRNA hydrolase 2"/>
    <property type="match status" value="1"/>
</dbReference>
<reference evidence="10 11" key="1">
    <citation type="journal article" date="2007" name="Archaea">
        <title>The genome of Hyperthermus butylicus: a sulfur-reducing, peptide fermenting, neutrophilic Crenarchaeote growing up to 108 degrees C.</title>
        <authorList>
            <person name="Brugger K."/>
            <person name="Chen L."/>
            <person name="Stark M."/>
            <person name="Zibat A."/>
            <person name="Redder P."/>
            <person name="Ruepp A."/>
            <person name="Awayez M."/>
            <person name="She Q."/>
            <person name="Garrett R.A."/>
            <person name="Klenk H.P."/>
        </authorList>
    </citation>
    <scope>NUCLEOTIDE SEQUENCE [LARGE SCALE GENOMIC DNA]</scope>
    <source>
        <strain evidence="11">DSM 5456 / JCM 9403 / PLM1-5</strain>
    </source>
</reference>
<evidence type="ECO:0000256" key="8">
    <source>
        <dbReference type="ARBA" id="ARBA00050038"/>
    </source>
</evidence>
<comment type="function">
    <text evidence="1 9">The natural substrate for this enzyme may be peptidyl-tRNAs which drop off the ribosome during protein synthesis.</text>
</comment>
<dbReference type="HOGENOM" id="CLU_073661_2_2_2"/>
<dbReference type="Pfam" id="PF01981">
    <property type="entry name" value="PTH2"/>
    <property type="match status" value="1"/>
</dbReference>
<keyword evidence="5 9" id="KW-0378">Hydrolase</keyword>
<dbReference type="InterPro" id="IPR002833">
    <property type="entry name" value="PTH2"/>
</dbReference>
<evidence type="ECO:0000256" key="9">
    <source>
        <dbReference type="HAMAP-Rule" id="MF_00628"/>
    </source>
</evidence>
<dbReference type="CDD" id="cd02430">
    <property type="entry name" value="PTH2"/>
    <property type="match status" value="1"/>
</dbReference>
<dbReference type="Proteomes" id="UP000002593">
    <property type="component" value="Chromosome"/>
</dbReference>
<dbReference type="GO" id="GO:0006412">
    <property type="term" value="P:translation"/>
    <property type="evidence" value="ECO:0007669"/>
    <property type="project" value="UniProtKB-UniRule"/>
</dbReference>
<evidence type="ECO:0000313" key="10">
    <source>
        <dbReference type="EMBL" id="ABM80619.1"/>
    </source>
</evidence>
<dbReference type="KEGG" id="hbu:Hbut_0765"/>
<dbReference type="SUPFAM" id="SSF102462">
    <property type="entry name" value="Peptidyl-tRNA hydrolase II"/>
    <property type="match status" value="1"/>
</dbReference>
<evidence type="ECO:0000256" key="7">
    <source>
        <dbReference type="ARBA" id="ARBA00048707"/>
    </source>
</evidence>
<dbReference type="GeneID" id="4782569"/>
<dbReference type="GO" id="GO:0004045">
    <property type="term" value="F:peptidyl-tRNA hydrolase activity"/>
    <property type="evidence" value="ECO:0007669"/>
    <property type="project" value="UniProtKB-UniRule"/>
</dbReference>
<dbReference type="InterPro" id="IPR034759">
    <property type="entry name" value="Pept_tRNA_hydro_arch"/>
</dbReference>
<name>A2BKV8_HYPBU</name>
<proteinExistence type="inferred from homology"/>
<dbReference type="STRING" id="415426.Hbut_0765"/>
<dbReference type="InterPro" id="IPR023476">
    <property type="entry name" value="Pep_tRNA_hydro_II_dom_sf"/>
</dbReference>
<gene>
    <name evidence="9" type="primary">pth</name>
    <name evidence="10" type="ordered locus">Hbut_0765</name>
</gene>
<dbReference type="AlphaFoldDB" id="A2BKV8"/>
<comment type="catalytic activity">
    <reaction evidence="7 9">
        <text>an N-acyl-L-alpha-aminoacyl-tRNA + H2O = an N-acyl-L-amino acid + a tRNA + H(+)</text>
        <dbReference type="Rhea" id="RHEA:54448"/>
        <dbReference type="Rhea" id="RHEA-COMP:10123"/>
        <dbReference type="Rhea" id="RHEA-COMP:13883"/>
        <dbReference type="ChEBI" id="CHEBI:15377"/>
        <dbReference type="ChEBI" id="CHEBI:15378"/>
        <dbReference type="ChEBI" id="CHEBI:59874"/>
        <dbReference type="ChEBI" id="CHEBI:78442"/>
        <dbReference type="ChEBI" id="CHEBI:138191"/>
        <dbReference type="EC" id="3.1.1.29"/>
    </reaction>
</comment>
<comment type="subcellular location">
    <subcellularLocation>
        <location evidence="2 9">Cytoplasm</location>
    </subcellularLocation>
</comment>
<keyword evidence="4 9" id="KW-0963">Cytoplasm</keyword>
<evidence type="ECO:0000256" key="4">
    <source>
        <dbReference type="ARBA" id="ARBA00022490"/>
    </source>
</evidence>
<dbReference type="OrthoDB" id="6075at2157"/>
<dbReference type="RefSeq" id="WP_011821937.1">
    <property type="nucleotide sequence ID" value="NC_008818.1"/>
</dbReference>
<dbReference type="Gene3D" id="3.40.1490.10">
    <property type="entry name" value="Bit1"/>
    <property type="match status" value="1"/>
</dbReference>
<evidence type="ECO:0000313" key="11">
    <source>
        <dbReference type="Proteomes" id="UP000002593"/>
    </source>
</evidence>
<organism evidence="10 11">
    <name type="scientific">Hyperthermus butylicus (strain DSM 5456 / JCM 9403 / PLM1-5)</name>
    <dbReference type="NCBI Taxonomy" id="415426"/>
    <lineage>
        <taxon>Archaea</taxon>
        <taxon>Thermoproteota</taxon>
        <taxon>Thermoprotei</taxon>
        <taxon>Desulfurococcales</taxon>
        <taxon>Pyrodictiaceae</taxon>
        <taxon>Hyperthermus</taxon>
    </lineage>
</organism>
<evidence type="ECO:0000256" key="5">
    <source>
        <dbReference type="ARBA" id="ARBA00022801"/>
    </source>
</evidence>
<accession>A2BKV8</accession>
<evidence type="ECO:0000256" key="1">
    <source>
        <dbReference type="ARBA" id="ARBA00003043"/>
    </source>
</evidence>
<dbReference type="EC" id="3.1.1.29" evidence="3 9"/>
<evidence type="ECO:0000256" key="3">
    <source>
        <dbReference type="ARBA" id="ARBA00013260"/>
    </source>
</evidence>
<dbReference type="HAMAP" id="MF_00628">
    <property type="entry name" value="Pept_tRNA_hydro_arch"/>
    <property type="match status" value="1"/>
</dbReference>
<dbReference type="NCBIfam" id="NF003314">
    <property type="entry name" value="PRK04322.1"/>
    <property type="match status" value="1"/>
</dbReference>
<dbReference type="GO" id="GO:0005829">
    <property type="term" value="C:cytosol"/>
    <property type="evidence" value="ECO:0007669"/>
    <property type="project" value="TreeGrafter"/>
</dbReference>
<dbReference type="PANTHER" id="PTHR12649:SF11">
    <property type="entry name" value="PEPTIDYL-TRNA HYDROLASE 2, MITOCHONDRIAL"/>
    <property type="match status" value="1"/>
</dbReference>
<dbReference type="EnsemblBacteria" id="ABM80619">
    <property type="protein sequence ID" value="ABM80619"/>
    <property type="gene ID" value="Hbut_0765"/>
</dbReference>
<dbReference type="PANTHER" id="PTHR12649">
    <property type="entry name" value="PEPTIDYL-TRNA HYDROLASE 2"/>
    <property type="match status" value="1"/>
</dbReference>
<sequence>MVDGTEYKQVIVVRADLKMSRGKLAAQAAHAAVEAVLEILDSGHPEWRRWLEEWRRQGQKKVVVKVDSEAELLRVYQEALRLGLPTSLIADAGRTELPPGTRTAVAVGPAPSPIVDRVTGKLKLL</sequence>
<keyword evidence="11" id="KW-1185">Reference proteome</keyword>
<protein>
    <recommendedName>
        <fullName evidence="8 9">Peptidyl-tRNA hydrolase</fullName>
        <shortName evidence="9">PTH</shortName>
        <ecNumber evidence="3 9">3.1.1.29</ecNumber>
    </recommendedName>
</protein>
<comment type="similarity">
    <text evidence="6 9">Belongs to the PTH2 family.</text>
</comment>
<evidence type="ECO:0000256" key="6">
    <source>
        <dbReference type="ARBA" id="ARBA00038050"/>
    </source>
</evidence>
<evidence type="ECO:0000256" key="2">
    <source>
        <dbReference type="ARBA" id="ARBA00004496"/>
    </source>
</evidence>
<dbReference type="EMBL" id="CP000493">
    <property type="protein sequence ID" value="ABM80619.1"/>
    <property type="molecule type" value="Genomic_DNA"/>
</dbReference>
<dbReference type="NCBIfam" id="TIGR00283">
    <property type="entry name" value="arch_pth2"/>
    <property type="match status" value="1"/>
</dbReference>